<dbReference type="PANTHER" id="PTHR20875">
    <property type="entry name" value="EF-HAND CALCIUM-BINDING DOMAIN-CONTAINING PROTEIN 6-RELATED"/>
    <property type="match status" value="1"/>
</dbReference>
<gene>
    <name evidence="2" type="ORF">Pfra01_000008700</name>
</gene>
<comment type="caution">
    <text evidence="2">The sequence shown here is derived from an EMBL/GenBank/DDBJ whole genome shotgun (WGS) entry which is preliminary data.</text>
</comment>
<evidence type="ECO:0000313" key="2">
    <source>
        <dbReference type="EMBL" id="GMF14520.1"/>
    </source>
</evidence>
<evidence type="ECO:0000256" key="1">
    <source>
        <dbReference type="SAM" id="Coils"/>
    </source>
</evidence>
<dbReference type="InterPro" id="IPR052603">
    <property type="entry name" value="EFCB6"/>
</dbReference>
<keyword evidence="3" id="KW-1185">Reference proteome</keyword>
<organism evidence="2 3">
    <name type="scientific">Phytophthora fragariaefolia</name>
    <dbReference type="NCBI Taxonomy" id="1490495"/>
    <lineage>
        <taxon>Eukaryota</taxon>
        <taxon>Sar</taxon>
        <taxon>Stramenopiles</taxon>
        <taxon>Oomycota</taxon>
        <taxon>Peronosporomycetes</taxon>
        <taxon>Peronosporales</taxon>
        <taxon>Peronosporaceae</taxon>
        <taxon>Phytophthora</taxon>
    </lineage>
</organism>
<dbReference type="PANTHER" id="PTHR20875:SF0">
    <property type="entry name" value="GH12158P"/>
    <property type="match status" value="1"/>
</dbReference>
<sequence length="293" mass="33144">MFGLLPAQALESRLLLIKFREQAATGTSATLSSICDVNYRAFLQALQILGGYTNNASSEDIRNLVLPSSVAFRQELYEGGMMNHDANKRRARDNLSGAADLSQLLAELRRQLSSKRIRLKEFIVEGDKLRSGEITVAKFHTALNRSGCVLDAADIHTLSVHFRSARNPDKIDWRTFMDALDFSHGVPAPTTGVSKEQEQDGLDDSMKRILERLRNEVNHRRLHMKPYFQDYDHNNVTRVTKFQFAAVLDTMQVSLKPGEVQALTHQFAHRDGRKVSHDVNYLSFIQAVDSHYS</sequence>
<dbReference type="AlphaFoldDB" id="A0A9W6TKF2"/>
<dbReference type="OrthoDB" id="187808at2759"/>
<keyword evidence="1" id="KW-0175">Coiled coil</keyword>
<dbReference type="InterPro" id="IPR011992">
    <property type="entry name" value="EF-hand-dom_pair"/>
</dbReference>
<protein>
    <submittedName>
        <fullName evidence="2">Unnamed protein product</fullName>
    </submittedName>
</protein>
<dbReference type="Gene3D" id="1.10.238.10">
    <property type="entry name" value="EF-hand"/>
    <property type="match status" value="1"/>
</dbReference>
<feature type="coiled-coil region" evidence="1">
    <location>
        <begin position="98"/>
        <end position="125"/>
    </location>
</feature>
<accession>A0A9W6TKF2</accession>
<dbReference type="EMBL" id="BSXT01000004">
    <property type="protein sequence ID" value="GMF14520.1"/>
    <property type="molecule type" value="Genomic_DNA"/>
</dbReference>
<reference evidence="2" key="1">
    <citation type="submission" date="2023-04" db="EMBL/GenBank/DDBJ databases">
        <title>Phytophthora fragariaefolia NBRC 109709.</title>
        <authorList>
            <person name="Ichikawa N."/>
            <person name="Sato H."/>
            <person name="Tonouchi N."/>
        </authorList>
    </citation>
    <scope>NUCLEOTIDE SEQUENCE</scope>
    <source>
        <strain evidence="2">NBRC 109709</strain>
    </source>
</reference>
<name>A0A9W6TKF2_9STRA</name>
<evidence type="ECO:0000313" key="3">
    <source>
        <dbReference type="Proteomes" id="UP001165121"/>
    </source>
</evidence>
<dbReference type="SUPFAM" id="SSF47473">
    <property type="entry name" value="EF-hand"/>
    <property type="match status" value="1"/>
</dbReference>
<dbReference type="Proteomes" id="UP001165121">
    <property type="component" value="Unassembled WGS sequence"/>
</dbReference>
<proteinExistence type="predicted"/>